<evidence type="ECO:0000256" key="8">
    <source>
        <dbReference type="ARBA" id="ARBA00072365"/>
    </source>
</evidence>
<keyword evidence="6" id="KW-0539">Nucleus</keyword>
<feature type="region of interest" description="Disordered" evidence="9">
    <location>
        <begin position="185"/>
        <end position="210"/>
    </location>
</feature>
<dbReference type="Pfam" id="PF00010">
    <property type="entry name" value="HLH"/>
    <property type="match status" value="1"/>
</dbReference>
<organism evidence="11 12">
    <name type="scientific">Orchesella cincta</name>
    <name type="common">Springtail</name>
    <name type="synonym">Podura cincta</name>
    <dbReference type="NCBI Taxonomy" id="48709"/>
    <lineage>
        <taxon>Eukaryota</taxon>
        <taxon>Metazoa</taxon>
        <taxon>Ecdysozoa</taxon>
        <taxon>Arthropoda</taxon>
        <taxon>Hexapoda</taxon>
        <taxon>Collembola</taxon>
        <taxon>Entomobryomorpha</taxon>
        <taxon>Entomobryoidea</taxon>
        <taxon>Orchesellidae</taxon>
        <taxon>Orchesellinae</taxon>
        <taxon>Orchesella</taxon>
    </lineage>
</organism>
<dbReference type="PROSITE" id="PS50888">
    <property type="entry name" value="BHLH"/>
    <property type="match status" value="1"/>
</dbReference>
<dbReference type="FunFam" id="4.10.280.10:FF:000030">
    <property type="entry name" value="Twist transcription factor"/>
    <property type="match status" value="1"/>
</dbReference>
<reference evidence="11 12" key="1">
    <citation type="journal article" date="2016" name="Genome Biol. Evol.">
        <title>Gene Family Evolution Reflects Adaptation to Soil Environmental Stressors in the Genome of the Collembolan Orchesella cincta.</title>
        <authorList>
            <person name="Faddeeva-Vakhrusheva A."/>
            <person name="Derks M.F."/>
            <person name="Anvar S.Y."/>
            <person name="Agamennone V."/>
            <person name="Suring W."/>
            <person name="Smit S."/>
            <person name="van Straalen N.M."/>
            <person name="Roelofs D."/>
        </authorList>
    </citation>
    <scope>NUCLEOTIDE SEQUENCE [LARGE SCALE GENOMIC DNA]</scope>
    <source>
        <tissue evidence="11">Mixed pool</tissue>
    </source>
</reference>
<gene>
    <name evidence="11" type="ORF">Ocin01_05429</name>
</gene>
<dbReference type="Gene3D" id="4.10.280.10">
    <property type="entry name" value="Helix-loop-helix DNA-binding domain"/>
    <property type="match status" value="1"/>
</dbReference>
<evidence type="ECO:0000313" key="12">
    <source>
        <dbReference type="Proteomes" id="UP000094527"/>
    </source>
</evidence>
<keyword evidence="2" id="KW-0221">Differentiation</keyword>
<keyword evidence="1" id="KW-0217">Developmental protein</keyword>
<dbReference type="OrthoDB" id="8583783at2759"/>
<dbReference type="GO" id="GO:0000977">
    <property type="term" value="F:RNA polymerase II transcription regulatory region sequence-specific DNA binding"/>
    <property type="evidence" value="ECO:0007669"/>
    <property type="project" value="TreeGrafter"/>
</dbReference>
<feature type="compositionally biased region" description="Low complexity" evidence="9">
    <location>
        <begin position="192"/>
        <end position="208"/>
    </location>
</feature>
<dbReference type="InterPro" id="IPR036638">
    <property type="entry name" value="HLH_DNA-bd_sf"/>
</dbReference>
<keyword evidence="3" id="KW-0805">Transcription regulation</keyword>
<dbReference type="STRING" id="48709.A0A1D2N7M4"/>
<evidence type="ECO:0000259" key="10">
    <source>
        <dbReference type="PROSITE" id="PS50888"/>
    </source>
</evidence>
<sequence length="393" mass="43529">MSVADYNRFQHHGSPTQVSSVGMHYYQQHNPSVPILKHLPNSIHNGSNIIISPASMGDGSNNVSSSTNGQMQPFPSHQMHQIPHLSPTLPGKGVTHIKSEISMRSPVSTPSPGSTQYYDYYSTPPPPPPQQQPHHHQLQPQSHNVMHGSSNGGDYHHLHHQYHTDENLIQQEACRGVVSGVAQDDASQQSGVSSTNSVTTTNTVSSSNLGMMVDCGSREVDTGDEMLDEGLCENLENAAQDVTGDDNKIGKKGQKQGTTSKKGRKRKNQENNGGQGSGEKRGRGGKMRRKNAQSSFEDLQHQRVMANVRERQRTQSLNEAFSSLRKIIPTLPSDKLSKIQTLKLASRYIDFLYQVLQCDEEAPETKLNSSSYMAHERFSYAFSVWRMEGAWKI</sequence>
<evidence type="ECO:0000256" key="1">
    <source>
        <dbReference type="ARBA" id="ARBA00022473"/>
    </source>
</evidence>
<dbReference type="InterPro" id="IPR050283">
    <property type="entry name" value="E-box_TF_Regulators"/>
</dbReference>
<dbReference type="InterPro" id="IPR011598">
    <property type="entry name" value="bHLH_dom"/>
</dbReference>
<name>A0A1D2N7M4_ORCCI</name>
<dbReference type="SMART" id="SM00353">
    <property type="entry name" value="HLH"/>
    <property type="match status" value="1"/>
</dbReference>
<dbReference type="SUPFAM" id="SSF47459">
    <property type="entry name" value="HLH, helix-loop-helix DNA-binding domain"/>
    <property type="match status" value="1"/>
</dbReference>
<dbReference type="InterPro" id="IPR047093">
    <property type="entry name" value="TWIST1_bHLH"/>
</dbReference>
<evidence type="ECO:0000256" key="4">
    <source>
        <dbReference type="ARBA" id="ARBA00023125"/>
    </source>
</evidence>
<dbReference type="PANTHER" id="PTHR23349:SF50">
    <property type="entry name" value="PROTEIN TWIST"/>
    <property type="match status" value="1"/>
</dbReference>
<dbReference type="EMBL" id="LJIJ01000164">
    <property type="protein sequence ID" value="ODN01258.1"/>
    <property type="molecule type" value="Genomic_DNA"/>
</dbReference>
<dbReference type="Proteomes" id="UP000094527">
    <property type="component" value="Unassembled WGS sequence"/>
</dbReference>
<feature type="region of interest" description="Disordered" evidence="9">
    <location>
        <begin position="101"/>
        <end position="153"/>
    </location>
</feature>
<evidence type="ECO:0000256" key="6">
    <source>
        <dbReference type="ARBA" id="ARBA00023242"/>
    </source>
</evidence>
<evidence type="ECO:0000256" key="5">
    <source>
        <dbReference type="ARBA" id="ARBA00023163"/>
    </source>
</evidence>
<dbReference type="GO" id="GO:0030154">
    <property type="term" value="P:cell differentiation"/>
    <property type="evidence" value="ECO:0007669"/>
    <property type="project" value="UniProtKB-KW"/>
</dbReference>
<protein>
    <recommendedName>
        <fullName evidence="8">Protein twist</fullName>
    </recommendedName>
</protein>
<dbReference type="GO" id="GO:0000981">
    <property type="term" value="F:DNA-binding transcription factor activity, RNA polymerase II-specific"/>
    <property type="evidence" value="ECO:0007669"/>
    <property type="project" value="InterPro"/>
</dbReference>
<keyword evidence="5" id="KW-0804">Transcription</keyword>
<dbReference type="CDD" id="cd11412">
    <property type="entry name" value="bHLH_TS_TWIST1"/>
    <property type="match status" value="1"/>
</dbReference>
<evidence type="ECO:0000256" key="2">
    <source>
        <dbReference type="ARBA" id="ARBA00022782"/>
    </source>
</evidence>
<comment type="caution">
    <text evidence="11">The sequence shown here is derived from an EMBL/GenBank/DDBJ whole genome shotgun (WGS) entry which is preliminary data.</text>
</comment>
<evidence type="ECO:0000256" key="7">
    <source>
        <dbReference type="ARBA" id="ARBA00059086"/>
    </source>
</evidence>
<dbReference type="AlphaFoldDB" id="A0A1D2N7M4"/>
<feature type="domain" description="BHLH" evidence="10">
    <location>
        <begin position="301"/>
        <end position="352"/>
    </location>
</feature>
<evidence type="ECO:0000256" key="9">
    <source>
        <dbReference type="SAM" id="MobiDB-lite"/>
    </source>
</evidence>
<proteinExistence type="predicted"/>
<dbReference type="PANTHER" id="PTHR23349">
    <property type="entry name" value="BASIC HELIX-LOOP-HELIX TRANSCRIPTION FACTOR, TWIST"/>
    <property type="match status" value="1"/>
</dbReference>
<feature type="compositionally biased region" description="Polar residues" evidence="9">
    <location>
        <begin position="105"/>
        <end position="117"/>
    </location>
</feature>
<evidence type="ECO:0000313" key="11">
    <source>
        <dbReference type="EMBL" id="ODN01258.1"/>
    </source>
</evidence>
<keyword evidence="4" id="KW-0238">DNA-binding</keyword>
<dbReference type="GO" id="GO:0046983">
    <property type="term" value="F:protein dimerization activity"/>
    <property type="evidence" value="ECO:0007669"/>
    <property type="project" value="InterPro"/>
</dbReference>
<comment type="function">
    <text evidence="7">Involved in the establishment and dorsoventral patterning of germ layers in the embryo.</text>
</comment>
<evidence type="ECO:0000256" key="3">
    <source>
        <dbReference type="ARBA" id="ARBA00023015"/>
    </source>
</evidence>
<keyword evidence="12" id="KW-1185">Reference proteome</keyword>
<accession>A0A1D2N7M4</accession>
<feature type="region of interest" description="Disordered" evidence="9">
    <location>
        <begin position="243"/>
        <end position="297"/>
    </location>
</feature>